<comment type="caution">
    <text evidence="1">The sequence shown here is derived from an EMBL/GenBank/DDBJ whole genome shotgun (WGS) entry which is preliminary data.</text>
</comment>
<dbReference type="EMBL" id="NOZQ01000091">
    <property type="protein sequence ID" value="OYD16020.1"/>
    <property type="molecule type" value="Genomic_DNA"/>
</dbReference>
<name>A0A235BU90_UNCW3</name>
<organism evidence="1 2">
    <name type="scientific">candidate division WOR-3 bacterium JGI_Cruoil_03_44_89</name>
    <dbReference type="NCBI Taxonomy" id="1973748"/>
    <lineage>
        <taxon>Bacteria</taxon>
        <taxon>Bacteria division WOR-3</taxon>
    </lineage>
</organism>
<evidence type="ECO:0000313" key="2">
    <source>
        <dbReference type="Proteomes" id="UP000215215"/>
    </source>
</evidence>
<evidence type="ECO:0000313" key="1">
    <source>
        <dbReference type="EMBL" id="OYD16020.1"/>
    </source>
</evidence>
<protein>
    <recommendedName>
        <fullName evidence="3">KOW domain-containing protein</fullName>
    </recommendedName>
</protein>
<evidence type="ECO:0008006" key="3">
    <source>
        <dbReference type="Google" id="ProtNLM"/>
    </source>
</evidence>
<accession>A0A235BU90</accession>
<reference evidence="1 2" key="1">
    <citation type="submission" date="2017-07" db="EMBL/GenBank/DDBJ databases">
        <title>Recovery of genomes from metagenomes via a dereplication, aggregation, and scoring strategy.</title>
        <authorList>
            <person name="Sieber C.M."/>
            <person name="Probst A.J."/>
            <person name="Sharrar A."/>
            <person name="Thomas B.C."/>
            <person name="Hess M."/>
            <person name="Tringe S.G."/>
            <person name="Banfield J.F."/>
        </authorList>
    </citation>
    <scope>NUCLEOTIDE SEQUENCE [LARGE SCALE GENOMIC DNA]</scope>
    <source>
        <strain evidence="1">JGI_Cruoil_03_44_89</strain>
    </source>
</reference>
<dbReference type="AlphaFoldDB" id="A0A235BU90"/>
<dbReference type="Proteomes" id="UP000215215">
    <property type="component" value="Unassembled WGS sequence"/>
</dbReference>
<sequence>MAHAYTPGLKVTEYTLIRRERRLPLKGDVLASMGDEVTGDTVVARTELPGDVQPLNLAGLLGVAPQDLAGYLSKKPGDKIQKDETIAETKGFFGLMKNQVKSPINGTIESISNVTGQAILRNPPTPVEVDAYIDGKVVEIFKGEGVTVETYATFVQGIFGIGGEVKGIIVPIVESPKDPITIDMITPELKGKVAVGGSLVTVDVIRKAVDVGCIGIVSGGIWDYDLREFLGYDIGVAITGSEEKGITIIITEGFGEMPMAEKTFRLLKENSGKKASINGATQIRAGVMRPEVIIPKVETKKTKEGDREDKPSKGVEIGSPVRIIREPHFGNIGKVTALPSELQVIETEAKVRVLEAELENGERVIVPRANVELIEE</sequence>
<gene>
    <name evidence="1" type="ORF">CH333_04525</name>
</gene>
<proteinExistence type="predicted"/>